<keyword evidence="4" id="KW-1185">Reference proteome</keyword>
<accession>S3D3E8</accession>
<dbReference type="OrthoDB" id="3553547at2759"/>
<dbReference type="EMBL" id="KE145361">
    <property type="protein sequence ID" value="EPE31684.1"/>
    <property type="molecule type" value="Genomic_DNA"/>
</dbReference>
<evidence type="ECO:0000313" key="3">
    <source>
        <dbReference type="EMBL" id="EPE31684.1"/>
    </source>
</evidence>
<dbReference type="GeneID" id="19471481"/>
<dbReference type="Proteomes" id="UP000016922">
    <property type="component" value="Unassembled WGS sequence"/>
</dbReference>
<dbReference type="KEGG" id="glz:GLAREA_12440"/>
<dbReference type="HOGENOM" id="CLU_480622_0_0_1"/>
<organism evidence="3 4">
    <name type="scientific">Glarea lozoyensis (strain ATCC 20868 / MF5171)</name>
    <dbReference type="NCBI Taxonomy" id="1116229"/>
    <lineage>
        <taxon>Eukaryota</taxon>
        <taxon>Fungi</taxon>
        <taxon>Dikarya</taxon>
        <taxon>Ascomycota</taxon>
        <taxon>Pezizomycotina</taxon>
        <taxon>Leotiomycetes</taxon>
        <taxon>Helotiales</taxon>
        <taxon>Helotiaceae</taxon>
        <taxon>Glarea</taxon>
    </lineage>
</organism>
<evidence type="ECO:0000256" key="2">
    <source>
        <dbReference type="SAM" id="MobiDB-lite"/>
    </source>
</evidence>
<proteinExistence type="predicted"/>
<feature type="compositionally biased region" description="Pro residues" evidence="2">
    <location>
        <begin position="134"/>
        <end position="145"/>
    </location>
</feature>
<dbReference type="eggNOG" id="ENOG502RVCR">
    <property type="taxonomic scope" value="Eukaryota"/>
</dbReference>
<feature type="compositionally biased region" description="Basic and acidic residues" evidence="2">
    <location>
        <begin position="149"/>
        <end position="165"/>
    </location>
</feature>
<gene>
    <name evidence="3" type="ORF">GLAREA_12440</name>
</gene>
<reference evidence="3 4" key="1">
    <citation type="journal article" date="2013" name="BMC Genomics">
        <title>Genomics-driven discovery of the pneumocandin biosynthetic gene cluster in the fungus Glarea lozoyensis.</title>
        <authorList>
            <person name="Chen L."/>
            <person name="Yue Q."/>
            <person name="Zhang X."/>
            <person name="Xiang M."/>
            <person name="Wang C."/>
            <person name="Li S."/>
            <person name="Che Y."/>
            <person name="Ortiz-Lopez F.J."/>
            <person name="Bills G.F."/>
            <person name="Liu X."/>
            <person name="An Z."/>
        </authorList>
    </citation>
    <scope>NUCLEOTIDE SEQUENCE [LARGE SCALE GENOMIC DNA]</scope>
    <source>
        <strain evidence="4">ATCC 20868 / MF5171</strain>
    </source>
</reference>
<protein>
    <submittedName>
        <fullName evidence="3">Uncharacterized protein</fullName>
    </submittedName>
</protein>
<evidence type="ECO:0000256" key="1">
    <source>
        <dbReference type="SAM" id="Coils"/>
    </source>
</evidence>
<feature type="region of interest" description="Disordered" evidence="2">
    <location>
        <begin position="134"/>
        <end position="184"/>
    </location>
</feature>
<dbReference type="STRING" id="1116229.S3D3E8"/>
<dbReference type="AlphaFoldDB" id="S3D3E8"/>
<evidence type="ECO:0000313" key="4">
    <source>
        <dbReference type="Proteomes" id="UP000016922"/>
    </source>
</evidence>
<sequence length="567" mass="65048">MWSKKSGDWEDRLNNGWRPDASRSAAWLWEQNKSYKRKLTTLGIPWTLAEDDGYLRRKPTGSLASLERLPKEDRVCTENSVGTVVYQQKAPSVKEEAKLEDTSFNRCDDKDAALPNATETRPVIRPQITNITIPPPVYPAAPPSPDVESPQRKENFVDSSVDHTDNSSQTSVETSHPPPEQAVDPMLTPFEILWKRYQRQRINTWTLRAEVHRARSKLRGIQQMKAAADDAFFRLATAEILLGPNPGARSSSLHQKKLQDLMQECQALRDEYGPLENDCTLLEERLSREESKQNELEEEFHTRLEQRLPELQNGPIAKNLREKSPIPEAKIGDLGVTNLHPLAEQFLFKLGDFYMLDEQYNDMIDERQYLEEESARLRNVNMSLVPSDQDFLNEFETEEQKLAQRLNALESEIEIMRKDCLARGLIDEFDEPTSMMSQEKSHFKAEKDLNPNNNVSEYAKFPVLLPRPGSKPEIEVDIESVEEDKPQSRVNQWLLDQLRSSPLDVRLLASTFEKEGGGEPNDRWQFHVLSVWFRDETLYSTAAFGAYSSSLTTHAPPRSSNSSNYHF</sequence>
<dbReference type="OMA" id="NDMIDER"/>
<dbReference type="RefSeq" id="XP_008081413.1">
    <property type="nucleotide sequence ID" value="XM_008083222.1"/>
</dbReference>
<feature type="coiled-coil region" evidence="1">
    <location>
        <begin position="251"/>
        <end position="299"/>
    </location>
</feature>
<feature type="coiled-coil region" evidence="1">
    <location>
        <begin position="392"/>
        <end position="419"/>
    </location>
</feature>
<keyword evidence="1" id="KW-0175">Coiled coil</keyword>
<name>S3D3E8_GLAL2</name>